<dbReference type="InterPro" id="IPR051783">
    <property type="entry name" value="NAD(P)-dependent_oxidoreduct"/>
</dbReference>
<dbReference type="Gene3D" id="3.40.50.720">
    <property type="entry name" value="NAD(P)-binding Rossmann-like Domain"/>
    <property type="match status" value="1"/>
</dbReference>
<dbReference type="Proteomes" id="UP001239909">
    <property type="component" value="Unassembled WGS sequence"/>
</dbReference>
<dbReference type="InterPro" id="IPR036291">
    <property type="entry name" value="NAD(P)-bd_dom_sf"/>
</dbReference>
<dbReference type="Pfam" id="PF01370">
    <property type="entry name" value="Epimerase"/>
    <property type="match status" value="1"/>
</dbReference>
<dbReference type="PANTHER" id="PTHR48079:SF6">
    <property type="entry name" value="NAD(P)-BINDING DOMAIN-CONTAINING PROTEIN-RELATED"/>
    <property type="match status" value="1"/>
</dbReference>
<dbReference type="SUPFAM" id="SSF51735">
    <property type="entry name" value="NAD(P)-binding Rossmann-fold domains"/>
    <property type="match status" value="1"/>
</dbReference>
<dbReference type="PANTHER" id="PTHR48079">
    <property type="entry name" value="PROTEIN YEEZ"/>
    <property type="match status" value="1"/>
</dbReference>
<reference evidence="2 3" key="1">
    <citation type="submission" date="2023-04" db="EMBL/GenBank/DDBJ databases">
        <title>Marinoamorphus aggregata gen. nov., sp. Nov., isolate from tissue of brittle star Ophioplocus japonicus.</title>
        <authorList>
            <person name="Kawano K."/>
            <person name="Sawayama S."/>
            <person name="Nakagawa S."/>
        </authorList>
    </citation>
    <scope>NUCLEOTIDE SEQUENCE [LARGE SCALE GENOMIC DNA]</scope>
    <source>
        <strain evidence="2 3">NKW23</strain>
    </source>
</reference>
<proteinExistence type="predicted"/>
<comment type="caution">
    <text evidence="2">The sequence shown here is derived from an EMBL/GenBank/DDBJ whole genome shotgun (WGS) entry which is preliminary data.</text>
</comment>
<evidence type="ECO:0000259" key="1">
    <source>
        <dbReference type="Pfam" id="PF01370"/>
    </source>
</evidence>
<name>A0ABQ6LD32_9RHOB</name>
<evidence type="ECO:0000313" key="3">
    <source>
        <dbReference type="Proteomes" id="UP001239909"/>
    </source>
</evidence>
<organism evidence="2 3">
    <name type="scientific">Paralimibaculum aggregatum</name>
    <dbReference type="NCBI Taxonomy" id="3036245"/>
    <lineage>
        <taxon>Bacteria</taxon>
        <taxon>Pseudomonadati</taxon>
        <taxon>Pseudomonadota</taxon>
        <taxon>Alphaproteobacteria</taxon>
        <taxon>Rhodobacterales</taxon>
        <taxon>Paracoccaceae</taxon>
        <taxon>Paralimibaculum</taxon>
    </lineage>
</organism>
<protein>
    <submittedName>
        <fullName evidence="2">NAD-dependent epimerase/dehydratase family protein</fullName>
    </submittedName>
</protein>
<feature type="domain" description="NAD-dependent epimerase/dehydratase" evidence="1">
    <location>
        <begin position="3"/>
        <end position="222"/>
    </location>
</feature>
<dbReference type="EMBL" id="BSYI01000003">
    <property type="protein sequence ID" value="GMG81272.1"/>
    <property type="molecule type" value="Genomic_DNA"/>
</dbReference>
<accession>A0ABQ6LD32</accession>
<keyword evidence="3" id="KW-1185">Reference proteome</keyword>
<evidence type="ECO:0000313" key="2">
    <source>
        <dbReference type="EMBL" id="GMG81272.1"/>
    </source>
</evidence>
<dbReference type="RefSeq" id="WP_285669935.1">
    <property type="nucleotide sequence ID" value="NZ_BSYI01000003.1"/>
</dbReference>
<dbReference type="InterPro" id="IPR001509">
    <property type="entry name" value="Epimerase_deHydtase"/>
</dbReference>
<sequence>MKVLVTGAGGFVGRHLVGQLVARGDEVVGVDRDLGADWPAALRGVTASVTDAAAMRAAAEGCDAVVHAAAVTGLWAPDPRIFERVNLGGTETVLAAAATAGATRAVLVSSYTTLIAGARSDPETEVDETLELAPEALLGAYPASKRRAELAAAGGPLPAAIVLPSAPVGPGDRTPTPPGALLRDLANGAIPAMISCGWNLIDVRALASGVLAALDRGIAGRRYLLVGEDMDTGAFLAAFERVSGVPGPRARVPYRVALTAARVEAGMAGLTGRPPRAPLTGVRLAGPWRRFSGARAAEELDFRAPPVEDALRAALLWMRERGMLTRDLPGLG</sequence>
<gene>
    <name evidence="2" type="ORF">LNKW23_04850</name>
</gene>